<dbReference type="InterPro" id="IPR036388">
    <property type="entry name" value="WH-like_DNA-bd_sf"/>
</dbReference>
<dbReference type="SUPFAM" id="SSF46785">
    <property type="entry name" value="Winged helix' DNA-binding domain"/>
    <property type="match status" value="1"/>
</dbReference>
<comment type="caution">
    <text evidence="2">The sequence shown here is derived from an EMBL/GenBank/DDBJ whole genome shotgun (WGS) entry which is preliminary data.</text>
</comment>
<evidence type="ECO:0000313" key="2">
    <source>
        <dbReference type="EMBL" id="HII70203.1"/>
    </source>
</evidence>
<sequence>MRPFLRPIVVELVQGTAELRPERVLSCVFGIKEDEAELYLKLLENSEEAPFTVEDVAEIINRSRSTAQKMLQSLVRVGMVERERETLPGGGRRYLYRPAPWEKVKELGLENLRIVCEEIERWFREFTPH</sequence>
<dbReference type="EMBL" id="DUJS01000002">
    <property type="protein sequence ID" value="HII70203.1"/>
    <property type="molecule type" value="Genomic_DNA"/>
</dbReference>
<dbReference type="InterPro" id="IPR036390">
    <property type="entry name" value="WH_DNA-bd_sf"/>
</dbReference>
<name>A0A832WAL2_9EURY</name>
<dbReference type="Proteomes" id="UP000619545">
    <property type="component" value="Unassembled WGS sequence"/>
</dbReference>
<dbReference type="InterPro" id="IPR002831">
    <property type="entry name" value="Tscrpt_reg_TrmB_N"/>
</dbReference>
<accession>A0A832WAL2</accession>
<dbReference type="AlphaFoldDB" id="A0A832WAL2"/>
<evidence type="ECO:0000259" key="1">
    <source>
        <dbReference type="Pfam" id="PF01978"/>
    </source>
</evidence>
<dbReference type="InterPro" id="IPR011991">
    <property type="entry name" value="ArsR-like_HTH"/>
</dbReference>
<reference evidence="2" key="1">
    <citation type="journal article" date="2020" name="bioRxiv">
        <title>A rank-normalized archaeal taxonomy based on genome phylogeny resolves widespread incomplete and uneven classifications.</title>
        <authorList>
            <person name="Rinke C."/>
            <person name="Chuvochina M."/>
            <person name="Mussig A.J."/>
            <person name="Chaumeil P.-A."/>
            <person name="Waite D.W."/>
            <person name="Whitman W.B."/>
            <person name="Parks D.H."/>
            <person name="Hugenholtz P."/>
        </authorList>
    </citation>
    <scope>NUCLEOTIDE SEQUENCE</scope>
    <source>
        <strain evidence="2">UBA8853</strain>
    </source>
</reference>
<dbReference type="Pfam" id="PF01978">
    <property type="entry name" value="TrmB"/>
    <property type="match status" value="1"/>
</dbReference>
<evidence type="ECO:0000313" key="3">
    <source>
        <dbReference type="Proteomes" id="UP000619545"/>
    </source>
</evidence>
<proteinExistence type="predicted"/>
<dbReference type="Gene3D" id="1.10.10.10">
    <property type="entry name" value="Winged helix-like DNA-binding domain superfamily/Winged helix DNA-binding domain"/>
    <property type="match status" value="1"/>
</dbReference>
<dbReference type="GeneID" id="1476677"/>
<dbReference type="CDD" id="cd00090">
    <property type="entry name" value="HTH_ARSR"/>
    <property type="match status" value="1"/>
</dbReference>
<feature type="domain" description="Transcription regulator TrmB N-terminal" evidence="1">
    <location>
        <begin position="25"/>
        <end position="102"/>
    </location>
</feature>
<dbReference type="RefSeq" id="WP_011018946.1">
    <property type="nucleotide sequence ID" value="NZ_DUJS01000002.1"/>
</dbReference>
<organism evidence="2 3">
    <name type="scientific">Methanopyrus kandleri</name>
    <dbReference type="NCBI Taxonomy" id="2320"/>
    <lineage>
        <taxon>Archaea</taxon>
        <taxon>Methanobacteriati</taxon>
        <taxon>Methanobacteriota</taxon>
        <taxon>Methanomada group</taxon>
        <taxon>Methanopyri</taxon>
        <taxon>Methanopyrales</taxon>
        <taxon>Methanopyraceae</taxon>
        <taxon>Methanopyrus</taxon>
    </lineage>
</organism>
<gene>
    <name evidence="2" type="ORF">HA336_03100</name>
</gene>
<protein>
    <submittedName>
        <fullName evidence="2">Helix-turn-helix domain-containing protein</fullName>
    </submittedName>
</protein>